<proteinExistence type="predicted"/>
<feature type="domain" description="SH3b" evidence="3">
    <location>
        <begin position="484"/>
        <end position="548"/>
    </location>
</feature>
<dbReference type="Proteomes" id="UP001196301">
    <property type="component" value="Unassembled WGS sequence"/>
</dbReference>
<feature type="domain" description="SH3b" evidence="3">
    <location>
        <begin position="407"/>
        <end position="473"/>
    </location>
</feature>
<dbReference type="Pfam" id="PF13306">
    <property type="entry name" value="LRR_5"/>
    <property type="match status" value="1"/>
</dbReference>
<comment type="caution">
    <text evidence="4">The sequence shown here is derived from an EMBL/GenBank/DDBJ whole genome shotgun (WGS) entry which is preliminary data.</text>
</comment>
<evidence type="ECO:0000256" key="1">
    <source>
        <dbReference type="ARBA" id="ARBA00022443"/>
    </source>
</evidence>
<dbReference type="EMBL" id="JAHLOQ010000006">
    <property type="protein sequence ID" value="MBU5335583.1"/>
    <property type="molecule type" value="Genomic_DNA"/>
</dbReference>
<keyword evidence="1" id="KW-0728">SH3 domain</keyword>
<evidence type="ECO:0000313" key="5">
    <source>
        <dbReference type="Proteomes" id="UP001196301"/>
    </source>
</evidence>
<evidence type="ECO:0000313" key="4">
    <source>
        <dbReference type="EMBL" id="MBU5335583.1"/>
    </source>
</evidence>
<name>A0ABS6DVW6_9FIRM</name>
<dbReference type="RefSeq" id="WP_216568721.1">
    <property type="nucleotide sequence ID" value="NZ_JAHLOQ010000006.1"/>
</dbReference>
<feature type="signal peptide" evidence="2">
    <location>
        <begin position="1"/>
        <end position="30"/>
    </location>
</feature>
<dbReference type="InterPro" id="IPR003646">
    <property type="entry name" value="SH3-like_bac-type"/>
</dbReference>
<dbReference type="InterPro" id="IPR026906">
    <property type="entry name" value="LRR_5"/>
</dbReference>
<dbReference type="SMART" id="SM00326">
    <property type="entry name" value="SH3"/>
    <property type="match status" value="4"/>
</dbReference>
<dbReference type="PROSITE" id="PS51781">
    <property type="entry name" value="SH3B"/>
    <property type="match status" value="5"/>
</dbReference>
<dbReference type="SMART" id="SM00287">
    <property type="entry name" value="SH3b"/>
    <property type="match status" value="5"/>
</dbReference>
<sequence length="701" mass="75362">MPKQFRKIASFLTVLGLLASFSISTTNVYAESSESQINTQEILNEVSDSMSKSKGLLRIQDSSDLEDLLLNIDWGFDFDNEYYDEEEENGFYYVINDRNEAIITGFDGGVSNLVIPSTLGGQPVKMIYYAAFSEFSEITSVTIQSGVEVIGASAFADCENLKKVTIPSSVKTIDTLAFALDTSLNNVTVPNSVGNFGAGVFMLNSSLTNVTLPSSINTIPDSTFAGCESLSSIKIPSSVKTIGDSAFAMTGFTKFTVPDGVTTIGDEAFSDCEKLTDLTIPKSVTKIGKSLVDAGAEVVTIHGETGSYAETYAKQNGLEFKSTGKTDDEKVIATGVTTENLNVRKGAGANYARIGGLTKGAKVEIVKKESNGWYKIKYNNGYGYVSGTYVKLDSQTPGETPGENPDEEKVIATGVTTENLNVRKGAGANYARIGGLTKGAKVEIVKKESNGWYKIKYNNAYGYVSGTYVKLDSQTPGENPDDEKVIATGVTTENLNVRKGAGANYARIGGLTKGAKVEIVKKESNGWYKIKYNNGYGYVSGTYVKLDSQTPGETPGENPDEEKVIATGVTTENLNVRKGAGANYTRIGSLTKGAKVEIVKKESNGWYKIKYNNAYGYVSGTYVKLDSQTPSENPDEEKVIATGVTTGNLNVRKGAGTNYARIGGLTKGAKVEIVKKESNGWYKIKYNNGYGYVSGTYVKLS</sequence>
<evidence type="ECO:0000256" key="2">
    <source>
        <dbReference type="SAM" id="SignalP"/>
    </source>
</evidence>
<dbReference type="Pfam" id="PF08239">
    <property type="entry name" value="SH3_3"/>
    <property type="match status" value="5"/>
</dbReference>
<keyword evidence="2" id="KW-0732">Signal</keyword>
<accession>A0ABS6DVW6</accession>
<dbReference type="InterPro" id="IPR001452">
    <property type="entry name" value="SH3_domain"/>
</dbReference>
<feature type="domain" description="SH3b" evidence="3">
    <location>
        <begin position="561"/>
        <end position="627"/>
    </location>
</feature>
<evidence type="ECO:0000259" key="3">
    <source>
        <dbReference type="PROSITE" id="PS51781"/>
    </source>
</evidence>
<protein>
    <submittedName>
        <fullName evidence="4">SH3 domain-containing protein</fullName>
    </submittedName>
</protein>
<feature type="chain" id="PRO_5045639481" evidence="2">
    <location>
        <begin position="31"/>
        <end position="701"/>
    </location>
</feature>
<dbReference type="PANTHER" id="PTHR34408:SF1">
    <property type="entry name" value="GLYCOSYL HYDROLASE FAMILY 19 DOMAIN-CONTAINING PROTEIN HI_1415"/>
    <property type="match status" value="1"/>
</dbReference>
<dbReference type="InterPro" id="IPR052354">
    <property type="entry name" value="Cell_Wall_Dynamics_Protein"/>
</dbReference>
<reference evidence="4 5" key="1">
    <citation type="submission" date="2021-06" db="EMBL/GenBank/DDBJ databases">
        <authorList>
            <person name="Sun Q."/>
            <person name="Li D."/>
        </authorList>
    </citation>
    <scope>NUCLEOTIDE SEQUENCE [LARGE SCALE GENOMIC DNA]</scope>
    <source>
        <strain evidence="4 5">N19</strain>
    </source>
</reference>
<feature type="domain" description="SH3b" evidence="3">
    <location>
        <begin position="330"/>
        <end position="394"/>
    </location>
</feature>
<feature type="domain" description="SH3b" evidence="3">
    <location>
        <begin position="636"/>
        <end position="701"/>
    </location>
</feature>
<gene>
    <name evidence="4" type="ORF">KQI20_03930</name>
</gene>
<dbReference type="PANTHER" id="PTHR34408">
    <property type="entry name" value="FAMILY PROTEIN, PUTATIVE-RELATED"/>
    <property type="match status" value="1"/>
</dbReference>
<organism evidence="4 5">
    <name type="scientific">Intestinibacter bartlettii</name>
    <dbReference type="NCBI Taxonomy" id="261299"/>
    <lineage>
        <taxon>Bacteria</taxon>
        <taxon>Bacillati</taxon>
        <taxon>Bacillota</taxon>
        <taxon>Clostridia</taxon>
        <taxon>Peptostreptococcales</taxon>
        <taxon>Peptostreptococcaceae</taxon>
        <taxon>Intestinibacter</taxon>
    </lineage>
</organism>
<keyword evidence="5" id="KW-1185">Reference proteome</keyword>